<keyword evidence="1" id="KW-0472">Membrane</keyword>
<evidence type="ECO:0000313" key="3">
    <source>
        <dbReference type="Proteomes" id="UP000663722"/>
    </source>
</evidence>
<gene>
    <name evidence="2" type="ORF">dnm_067550</name>
</gene>
<keyword evidence="1" id="KW-1133">Transmembrane helix</keyword>
<dbReference type="EMBL" id="CP061800">
    <property type="protein sequence ID" value="QTA90694.1"/>
    <property type="molecule type" value="Genomic_DNA"/>
</dbReference>
<dbReference type="AlphaFoldDB" id="A0A975BRU1"/>
<dbReference type="Proteomes" id="UP000663722">
    <property type="component" value="Chromosome"/>
</dbReference>
<keyword evidence="1" id="KW-0812">Transmembrane</keyword>
<sequence>MSMIRLFIIIWLLIWLLCSVTYILSSVSKAKEMGTKWSFKKNLSHLSSLLITWPFVIFIYVYAKIKFRGKTS</sequence>
<name>A0A975BRU1_9BACT</name>
<protein>
    <submittedName>
        <fullName evidence="2">Uncharacterized protein</fullName>
    </submittedName>
</protein>
<evidence type="ECO:0000256" key="1">
    <source>
        <dbReference type="SAM" id="Phobius"/>
    </source>
</evidence>
<keyword evidence="3" id="KW-1185">Reference proteome</keyword>
<organism evidence="2 3">
    <name type="scientific">Desulfonema magnum</name>
    <dbReference type="NCBI Taxonomy" id="45655"/>
    <lineage>
        <taxon>Bacteria</taxon>
        <taxon>Pseudomonadati</taxon>
        <taxon>Thermodesulfobacteriota</taxon>
        <taxon>Desulfobacteria</taxon>
        <taxon>Desulfobacterales</taxon>
        <taxon>Desulfococcaceae</taxon>
        <taxon>Desulfonema</taxon>
    </lineage>
</organism>
<accession>A0A975BRU1</accession>
<reference evidence="2" key="1">
    <citation type="journal article" date="2021" name="Microb. Physiol.">
        <title>Proteogenomic Insights into the Physiology of Marine, Sulfate-Reducing, Filamentous Desulfonema limicola and Desulfonema magnum.</title>
        <authorList>
            <person name="Schnaars V."/>
            <person name="Wohlbrand L."/>
            <person name="Scheve S."/>
            <person name="Hinrichs C."/>
            <person name="Reinhardt R."/>
            <person name="Rabus R."/>
        </authorList>
    </citation>
    <scope>NUCLEOTIDE SEQUENCE</scope>
    <source>
        <strain evidence="2">4be13</strain>
    </source>
</reference>
<evidence type="ECO:0000313" key="2">
    <source>
        <dbReference type="EMBL" id="QTA90694.1"/>
    </source>
</evidence>
<proteinExistence type="predicted"/>
<feature type="transmembrane region" description="Helical" evidence="1">
    <location>
        <begin position="46"/>
        <end position="63"/>
    </location>
</feature>
<dbReference type="KEGG" id="dmm:dnm_067550"/>